<evidence type="ECO:0000313" key="4">
    <source>
        <dbReference type="Proteomes" id="UP001189429"/>
    </source>
</evidence>
<dbReference type="InterPro" id="IPR000387">
    <property type="entry name" value="Tyr_Pase_dom"/>
</dbReference>
<dbReference type="Gene3D" id="3.90.190.10">
    <property type="entry name" value="Protein tyrosine phosphatase superfamily"/>
    <property type="match status" value="2"/>
</dbReference>
<dbReference type="EMBL" id="CAUYUJ010005336">
    <property type="protein sequence ID" value="CAK0813266.1"/>
    <property type="molecule type" value="Genomic_DNA"/>
</dbReference>
<keyword evidence="4" id="KW-1185">Reference proteome</keyword>
<feature type="region of interest" description="Disordered" evidence="1">
    <location>
        <begin position="284"/>
        <end position="336"/>
    </location>
</feature>
<dbReference type="SUPFAM" id="SSF52799">
    <property type="entry name" value="(Phosphotyrosine protein) phosphatases II"/>
    <property type="match status" value="2"/>
</dbReference>
<evidence type="ECO:0000313" key="3">
    <source>
        <dbReference type="EMBL" id="CAK0813266.1"/>
    </source>
</evidence>
<dbReference type="Pfam" id="PF14671">
    <property type="entry name" value="DSPn"/>
    <property type="match status" value="1"/>
</dbReference>
<name>A0ABN9R7Q3_9DINO</name>
<gene>
    <name evidence="3" type="ORF">PCOR1329_LOCUS17267</name>
</gene>
<dbReference type="InterPro" id="IPR050561">
    <property type="entry name" value="PTP"/>
</dbReference>
<feature type="non-terminal residue" evidence="3">
    <location>
        <position position="1"/>
    </location>
</feature>
<evidence type="ECO:0000259" key="2">
    <source>
        <dbReference type="PROSITE" id="PS50056"/>
    </source>
</evidence>
<dbReference type="PANTHER" id="PTHR23339">
    <property type="entry name" value="TYROSINE SPECIFIC PROTEIN PHOSPHATASE AND DUAL SPECIFICITY PROTEIN PHOSPHATASE"/>
    <property type="match status" value="1"/>
</dbReference>
<evidence type="ECO:0000256" key="1">
    <source>
        <dbReference type="SAM" id="MobiDB-lite"/>
    </source>
</evidence>
<reference evidence="3" key="1">
    <citation type="submission" date="2023-10" db="EMBL/GenBank/DDBJ databases">
        <authorList>
            <person name="Chen Y."/>
            <person name="Shah S."/>
            <person name="Dougan E. K."/>
            <person name="Thang M."/>
            <person name="Chan C."/>
        </authorList>
    </citation>
    <scope>NUCLEOTIDE SEQUENCE [LARGE SCALE GENOMIC DNA]</scope>
</reference>
<proteinExistence type="predicted"/>
<dbReference type="PROSITE" id="PS50056">
    <property type="entry name" value="TYR_PHOSPHATASE_2"/>
    <property type="match status" value="1"/>
</dbReference>
<organism evidence="3 4">
    <name type="scientific">Prorocentrum cordatum</name>
    <dbReference type="NCBI Taxonomy" id="2364126"/>
    <lineage>
        <taxon>Eukaryota</taxon>
        <taxon>Sar</taxon>
        <taxon>Alveolata</taxon>
        <taxon>Dinophyceae</taxon>
        <taxon>Prorocentrales</taxon>
        <taxon>Prorocentraceae</taxon>
        <taxon>Prorocentrum</taxon>
    </lineage>
</organism>
<dbReference type="InterPro" id="IPR029021">
    <property type="entry name" value="Prot-tyrosine_phosphatase-like"/>
</dbReference>
<dbReference type="Proteomes" id="UP001189429">
    <property type="component" value="Unassembled WGS sequence"/>
</dbReference>
<accession>A0ABN9R7Q3</accession>
<dbReference type="InterPro" id="IPR029260">
    <property type="entry name" value="DSPn"/>
</dbReference>
<protein>
    <recommendedName>
        <fullName evidence="2">Tyrosine specific protein phosphatases domain-containing protein</fullName>
    </recommendedName>
</protein>
<feature type="domain" description="Tyrosine specific protein phosphatases" evidence="2">
    <location>
        <begin position="478"/>
        <end position="554"/>
    </location>
</feature>
<sequence length="587" mass="64189">RFDQDCSGALGVAASSFCSPPDTFLGPVAAGVSCLPSVPVARCRRHHVRAAASAAAAAMATTGSSDKMPDRPDPFALADVIPGRLAWAADGLGIDASDPRASYFRLETWKIDVQAFNCGAFRVMHYDRKVLGNAFGPLSLVQAVVFSEELAVALGRNSAVLVRHKATTEDHANTAVLLGCYLITREGWTVHELVQALPVEAGIRFPCQWDRTCRKQEPVMTVQDCWAGVQLAKELGWLHSGPAASAHLPLSISQQLRMLAEYDAAWMVPDRVLAMADPMTTIRDPNPATCSRFSGRPHTEESLWDMEPPTAQRRDTSHQRQVTQETCDTSDLESDALSTGELVPPCAGYARKVSVENVESTSTAPNIDGPQQRLLVYPGERPEDRTSTDSVASVCKRDNRDEQISTMARSGVDIPDFVTFCRKNRIATVVRTNSGQEEGLVEDGGSYHPAELRRHGIRHVDLFVNDTRGSLPRVDVIQQFLDCAKHMGLIDKDDAQSASDESPVLLVHCKSGFGRSVLLACCLMVFQYDVPGRALLGWARLVRPGAITVREQEVFLCDLGGREDLQRMLDEGRSSSEVRCDSWCAVQ</sequence>
<comment type="caution">
    <text evidence="3">The sequence shown here is derived from an EMBL/GenBank/DDBJ whole genome shotgun (WGS) entry which is preliminary data.</text>
</comment>